<keyword evidence="2" id="KW-1185">Reference proteome</keyword>
<protein>
    <submittedName>
        <fullName evidence="1">Uncharacterized protein</fullName>
    </submittedName>
</protein>
<gene>
    <name evidence="1" type="ORF">P5673_008640</name>
</gene>
<dbReference type="EMBL" id="JARQWQ010000015">
    <property type="protein sequence ID" value="KAK2566883.1"/>
    <property type="molecule type" value="Genomic_DNA"/>
</dbReference>
<proteinExistence type="predicted"/>
<dbReference type="Proteomes" id="UP001249851">
    <property type="component" value="Unassembled WGS sequence"/>
</dbReference>
<evidence type="ECO:0000313" key="1">
    <source>
        <dbReference type="EMBL" id="KAK2566883.1"/>
    </source>
</evidence>
<comment type="caution">
    <text evidence="1">The sequence shown here is derived from an EMBL/GenBank/DDBJ whole genome shotgun (WGS) entry which is preliminary data.</text>
</comment>
<dbReference type="AlphaFoldDB" id="A0AAD9VA31"/>
<name>A0AAD9VA31_ACRCE</name>
<accession>A0AAD9VA31</accession>
<reference evidence="1" key="1">
    <citation type="journal article" date="2023" name="G3 (Bethesda)">
        <title>Whole genome assembly and annotation of the endangered Caribbean coral Acropora cervicornis.</title>
        <authorList>
            <person name="Selwyn J.D."/>
            <person name="Vollmer S.V."/>
        </authorList>
    </citation>
    <scope>NUCLEOTIDE SEQUENCE</scope>
    <source>
        <strain evidence="1">K2</strain>
    </source>
</reference>
<organism evidence="1 2">
    <name type="scientific">Acropora cervicornis</name>
    <name type="common">Staghorn coral</name>
    <dbReference type="NCBI Taxonomy" id="6130"/>
    <lineage>
        <taxon>Eukaryota</taxon>
        <taxon>Metazoa</taxon>
        <taxon>Cnidaria</taxon>
        <taxon>Anthozoa</taxon>
        <taxon>Hexacorallia</taxon>
        <taxon>Scleractinia</taxon>
        <taxon>Astrocoeniina</taxon>
        <taxon>Acroporidae</taxon>
        <taxon>Acropora</taxon>
    </lineage>
</organism>
<sequence length="125" mass="14877">MTFYCNLFRKQRCQLETKRFVNTKKDDLAFQVPLAKRQKPFTRRTFACPRRKAIHSNREKYERKIKGPDPIQAYPNKGSVLTVKRSILPHEKYRGVELKLKEKVFKILTLWPILSTDDCFESIDT</sequence>
<evidence type="ECO:0000313" key="2">
    <source>
        <dbReference type="Proteomes" id="UP001249851"/>
    </source>
</evidence>
<reference evidence="1" key="2">
    <citation type="journal article" date="2023" name="Science">
        <title>Genomic signatures of disease resistance in endangered staghorn corals.</title>
        <authorList>
            <person name="Vollmer S.V."/>
            <person name="Selwyn J.D."/>
            <person name="Despard B.A."/>
            <person name="Roesel C.L."/>
        </authorList>
    </citation>
    <scope>NUCLEOTIDE SEQUENCE</scope>
    <source>
        <strain evidence="1">K2</strain>
    </source>
</reference>